<evidence type="ECO:0000256" key="1">
    <source>
        <dbReference type="ARBA" id="ARBA00004609"/>
    </source>
</evidence>
<feature type="region of interest" description="Disordered" evidence="16">
    <location>
        <begin position="195"/>
        <end position="230"/>
    </location>
</feature>
<comment type="caution">
    <text evidence="19">The sequence shown here is derived from an EMBL/GenBank/DDBJ whole genome shotgun (WGS) entry which is preliminary data.</text>
</comment>
<evidence type="ECO:0000256" key="14">
    <source>
        <dbReference type="ARBA" id="ARBA00023288"/>
    </source>
</evidence>
<evidence type="ECO:0000256" key="5">
    <source>
        <dbReference type="ARBA" id="ARBA00022525"/>
    </source>
</evidence>
<evidence type="ECO:0000256" key="15">
    <source>
        <dbReference type="PROSITE-ProRule" id="PRU01356"/>
    </source>
</evidence>
<evidence type="ECO:0000256" key="16">
    <source>
        <dbReference type="SAM" id="MobiDB-lite"/>
    </source>
</evidence>
<evidence type="ECO:0000256" key="2">
    <source>
        <dbReference type="ARBA" id="ARBA00004613"/>
    </source>
</evidence>
<keyword evidence="9 17" id="KW-0732">Signal</keyword>
<feature type="binding site" description="axial binding residue" evidence="15">
    <location>
        <position position="51"/>
    </location>
    <ligand>
        <name>heme</name>
        <dbReference type="ChEBI" id="CHEBI:30413"/>
    </ligand>
    <ligandPart>
        <name>Fe</name>
        <dbReference type="ChEBI" id="CHEBI:18248"/>
    </ligandPart>
</feature>
<evidence type="ECO:0000313" key="20">
    <source>
        <dbReference type="Proteomes" id="UP000224634"/>
    </source>
</evidence>
<sequence>MKTLTVCAVSFLAATAAAQDVTWVFKLPECPKNCILNSIPNASSYGCGATDAKCLCASVGYQEEIANCARSSCTREEFALMAKAGEDFCKSQGNSKSPFLALSLWQLGTDCLLQGVTLTTAAAPPPTTEAPAPTSAPENPTSVSGVDLTITVPLPSIPPIPSIPSIPPIPSIPSIPPIPSIPSIPSIPPVPSIPSIPTITFPPAGPTPQSSGNSSDATTPSPTPQPFNGAGNAQASINAFAAILAVLAAIV</sequence>
<evidence type="ECO:0000256" key="12">
    <source>
        <dbReference type="ARBA" id="ARBA00023157"/>
    </source>
</evidence>
<keyword evidence="14" id="KW-0449">Lipoprotein</keyword>
<keyword evidence="8 15" id="KW-0479">Metal-binding</keyword>
<evidence type="ECO:0000256" key="7">
    <source>
        <dbReference type="ARBA" id="ARBA00022622"/>
    </source>
</evidence>
<proteinExistence type="inferred from homology"/>
<keyword evidence="11" id="KW-0472">Membrane</keyword>
<dbReference type="GO" id="GO:0098552">
    <property type="term" value="C:side of membrane"/>
    <property type="evidence" value="ECO:0007669"/>
    <property type="project" value="UniProtKB-KW"/>
</dbReference>
<feature type="domain" description="CFEM" evidence="18">
    <location>
        <begin position="1"/>
        <end position="117"/>
    </location>
</feature>
<evidence type="ECO:0000256" key="17">
    <source>
        <dbReference type="SAM" id="SignalP"/>
    </source>
</evidence>
<dbReference type="EMBL" id="PDNA01000312">
    <property type="protein sequence ID" value="PGG97757.1"/>
    <property type="molecule type" value="Genomic_DNA"/>
</dbReference>
<evidence type="ECO:0000256" key="4">
    <source>
        <dbReference type="ARBA" id="ARBA00022475"/>
    </source>
</evidence>
<keyword evidence="20" id="KW-1185">Reference proteome</keyword>
<feature type="compositionally biased region" description="Low complexity" evidence="16">
    <location>
        <begin position="129"/>
        <end position="142"/>
    </location>
</feature>
<dbReference type="Proteomes" id="UP000224634">
    <property type="component" value="Unassembled WGS sequence"/>
</dbReference>
<feature type="disulfide bond" evidence="15">
    <location>
        <begin position="47"/>
        <end position="54"/>
    </location>
</feature>
<reference evidence="19 20" key="1">
    <citation type="submission" date="2017-10" db="EMBL/GenBank/DDBJ databases">
        <title>Comparative genomics in systemic dimorphic fungi from Ajellomycetaceae.</title>
        <authorList>
            <person name="Munoz J.F."/>
            <person name="Mcewen J.G."/>
            <person name="Clay O.K."/>
            <person name="Cuomo C.A."/>
        </authorList>
    </citation>
    <scope>NUCLEOTIDE SEQUENCE [LARGE SCALE GENOMIC DNA]</scope>
    <source>
        <strain evidence="19 20">UAMH7299</strain>
    </source>
</reference>
<evidence type="ECO:0000256" key="8">
    <source>
        <dbReference type="ARBA" id="ARBA00022723"/>
    </source>
</evidence>
<keyword evidence="6 15" id="KW-0349">Heme</keyword>
<keyword evidence="12 15" id="KW-1015">Disulfide bond</keyword>
<evidence type="ECO:0000256" key="3">
    <source>
        <dbReference type="ARBA" id="ARBA00010031"/>
    </source>
</evidence>
<evidence type="ECO:0000256" key="13">
    <source>
        <dbReference type="ARBA" id="ARBA00023180"/>
    </source>
</evidence>
<evidence type="ECO:0000313" key="19">
    <source>
        <dbReference type="EMBL" id="PGG97757.1"/>
    </source>
</evidence>
<feature type="region of interest" description="Disordered" evidence="16">
    <location>
        <begin position="122"/>
        <end position="144"/>
    </location>
</feature>
<dbReference type="GO" id="GO:0046872">
    <property type="term" value="F:metal ion binding"/>
    <property type="evidence" value="ECO:0007669"/>
    <property type="project" value="UniProtKB-UniRule"/>
</dbReference>
<evidence type="ECO:0000256" key="6">
    <source>
        <dbReference type="ARBA" id="ARBA00022617"/>
    </source>
</evidence>
<dbReference type="GO" id="GO:0005576">
    <property type="term" value="C:extracellular region"/>
    <property type="evidence" value="ECO:0007669"/>
    <property type="project" value="UniProtKB-SubCell"/>
</dbReference>
<feature type="signal peptide" evidence="17">
    <location>
        <begin position="1"/>
        <end position="18"/>
    </location>
</feature>
<dbReference type="PANTHER" id="PTHR37928">
    <property type="entry name" value="CFEM DOMAIN PROTEIN (AFU_ORTHOLOGUE AFUA_6G14090)"/>
    <property type="match status" value="1"/>
</dbReference>
<dbReference type="PROSITE" id="PS52012">
    <property type="entry name" value="CFEM"/>
    <property type="match status" value="1"/>
</dbReference>
<feature type="disulfide bond" evidence="15">
    <location>
        <begin position="56"/>
        <end position="89"/>
    </location>
</feature>
<organism evidence="19 20">
    <name type="scientific">Polytolypa hystricis (strain UAMH7299)</name>
    <dbReference type="NCBI Taxonomy" id="1447883"/>
    <lineage>
        <taxon>Eukaryota</taxon>
        <taxon>Fungi</taxon>
        <taxon>Dikarya</taxon>
        <taxon>Ascomycota</taxon>
        <taxon>Pezizomycotina</taxon>
        <taxon>Eurotiomycetes</taxon>
        <taxon>Eurotiomycetidae</taxon>
        <taxon>Onygenales</taxon>
        <taxon>Onygenales incertae sedis</taxon>
        <taxon>Polytolypa</taxon>
    </lineage>
</organism>
<evidence type="ECO:0000256" key="10">
    <source>
        <dbReference type="ARBA" id="ARBA00023004"/>
    </source>
</evidence>
<feature type="compositionally biased region" description="Polar residues" evidence="16">
    <location>
        <begin position="207"/>
        <end position="220"/>
    </location>
</feature>
<keyword evidence="13" id="KW-0325">Glycoprotein</keyword>
<dbReference type="OrthoDB" id="4207061at2759"/>
<gene>
    <name evidence="19" type="ORF">AJ80_09646</name>
</gene>
<keyword evidence="7" id="KW-0336">GPI-anchor</keyword>
<comment type="subcellular location">
    <subcellularLocation>
        <location evidence="1">Cell membrane</location>
        <topology evidence="1">Lipid-anchor</topology>
        <topology evidence="1">GPI-anchor</topology>
    </subcellularLocation>
    <subcellularLocation>
        <location evidence="2">Secreted</location>
    </subcellularLocation>
</comment>
<dbReference type="InterPro" id="IPR008427">
    <property type="entry name" value="Extracellular_membr_CFEM_dom"/>
</dbReference>
<keyword evidence="10 15" id="KW-0408">Iron</keyword>
<evidence type="ECO:0000256" key="9">
    <source>
        <dbReference type="ARBA" id="ARBA00022729"/>
    </source>
</evidence>
<comment type="caution">
    <text evidence="15">Lacks conserved residue(s) required for the propagation of feature annotation.</text>
</comment>
<protein>
    <recommendedName>
        <fullName evidence="18">CFEM domain-containing protein</fullName>
    </recommendedName>
</protein>
<accession>A0A2B7WMM6</accession>
<evidence type="ECO:0000259" key="18">
    <source>
        <dbReference type="PROSITE" id="PS52012"/>
    </source>
</evidence>
<feature type="chain" id="PRO_5012789950" description="CFEM domain-containing protein" evidence="17">
    <location>
        <begin position="19"/>
        <end position="251"/>
    </location>
</feature>
<dbReference type="Pfam" id="PF05730">
    <property type="entry name" value="CFEM"/>
    <property type="match status" value="1"/>
</dbReference>
<dbReference type="PANTHER" id="PTHR37928:SF2">
    <property type="entry name" value="GPI ANCHORED CFEM DOMAIN PROTEIN (AFU_ORTHOLOGUE AFUA_6G10580)"/>
    <property type="match status" value="1"/>
</dbReference>
<dbReference type="InterPro" id="IPR051735">
    <property type="entry name" value="CFEM_domain"/>
</dbReference>
<evidence type="ECO:0000256" key="11">
    <source>
        <dbReference type="ARBA" id="ARBA00023136"/>
    </source>
</evidence>
<dbReference type="SMART" id="SM00747">
    <property type="entry name" value="CFEM"/>
    <property type="match status" value="1"/>
</dbReference>
<keyword evidence="5" id="KW-0964">Secreted</keyword>
<dbReference type="GO" id="GO:0005886">
    <property type="term" value="C:plasma membrane"/>
    <property type="evidence" value="ECO:0007669"/>
    <property type="project" value="UniProtKB-SubCell"/>
</dbReference>
<name>A0A2B7WMM6_POLH7</name>
<keyword evidence="4" id="KW-1003">Cell membrane</keyword>
<comment type="similarity">
    <text evidence="3">Belongs to the RBT5 family.</text>
</comment>
<dbReference type="AlphaFoldDB" id="A0A2B7WMM6"/>